<dbReference type="Gene3D" id="1.20.5.190">
    <property type="match status" value="1"/>
</dbReference>
<reference evidence="3 4" key="1">
    <citation type="journal article" date="2024" name="Science">
        <title>Giant polyketide synthase enzymes in the biosynthesis of giant marine polyether toxins.</title>
        <authorList>
            <person name="Fallon T.R."/>
            <person name="Shende V.V."/>
            <person name="Wierzbicki I.H."/>
            <person name="Pendleton A.L."/>
            <person name="Watervoot N.F."/>
            <person name="Auber R.P."/>
            <person name="Gonzalez D.J."/>
            <person name="Wisecaver J.H."/>
            <person name="Moore B.S."/>
        </authorList>
    </citation>
    <scope>NUCLEOTIDE SEQUENCE [LARGE SCALE GENOMIC DNA]</scope>
    <source>
        <strain evidence="3 4">12B1</strain>
    </source>
</reference>
<dbReference type="InterPro" id="IPR001478">
    <property type="entry name" value="PDZ"/>
</dbReference>
<evidence type="ECO:0000256" key="1">
    <source>
        <dbReference type="SAM" id="MobiDB-lite"/>
    </source>
</evidence>
<dbReference type="EMBL" id="JBGBPQ010000001">
    <property type="protein sequence ID" value="KAL1529540.1"/>
    <property type="molecule type" value="Genomic_DNA"/>
</dbReference>
<dbReference type="PROSITE" id="PS50096">
    <property type="entry name" value="IQ"/>
    <property type="match status" value="2"/>
</dbReference>
<dbReference type="SUPFAM" id="SSF50156">
    <property type="entry name" value="PDZ domain-like"/>
    <property type="match status" value="1"/>
</dbReference>
<name>A0AB34KA79_PRYPA</name>
<feature type="domain" description="PDZ" evidence="2">
    <location>
        <begin position="231"/>
        <end position="295"/>
    </location>
</feature>
<keyword evidence="4" id="KW-1185">Reference proteome</keyword>
<dbReference type="Pfam" id="PF00595">
    <property type="entry name" value="PDZ"/>
    <property type="match status" value="1"/>
</dbReference>
<sequence>MPVQRSSSFTPRGKQRGDKLAVFDNMRQNGAGWGEALFSIIRGHQMTEEQAAICIQAYWRRYAAIIHRQEERGAAITIQAAFRGHDLRRMNAEQAAAAARVHARLLESLNHTSMTGHDHYHAISKLQAAWRAHLARASVARMRQKKIKRTFSWSKRATPAKKANKPPQRQGRAESSRLEGPATPRIKRSLSFDRFTRPWTGNREANKSPDGKPEPADSKKRPPTVSKQLLFILLHRGPTGLGLELDATNTIINIIKGGAADRQGYFMVGDTIASVDGIPLRGRLLQDVMDRSKNSYSFDVWRLRTIEPEEATKTSKPVRRAFSFDRKKR</sequence>
<accession>A0AB34KA79</accession>
<dbReference type="SUPFAM" id="SSF52540">
    <property type="entry name" value="P-loop containing nucleoside triphosphate hydrolases"/>
    <property type="match status" value="1"/>
</dbReference>
<evidence type="ECO:0000313" key="3">
    <source>
        <dbReference type="EMBL" id="KAL1529540.1"/>
    </source>
</evidence>
<dbReference type="Gene3D" id="2.30.42.10">
    <property type="match status" value="1"/>
</dbReference>
<dbReference type="SMART" id="SM00228">
    <property type="entry name" value="PDZ"/>
    <property type="match status" value="1"/>
</dbReference>
<organism evidence="3 4">
    <name type="scientific">Prymnesium parvum</name>
    <name type="common">Toxic golden alga</name>
    <dbReference type="NCBI Taxonomy" id="97485"/>
    <lineage>
        <taxon>Eukaryota</taxon>
        <taxon>Haptista</taxon>
        <taxon>Haptophyta</taxon>
        <taxon>Prymnesiophyceae</taxon>
        <taxon>Prymnesiales</taxon>
        <taxon>Prymnesiaceae</taxon>
        <taxon>Prymnesium</taxon>
    </lineage>
</organism>
<feature type="region of interest" description="Disordered" evidence="1">
    <location>
        <begin position="148"/>
        <end position="222"/>
    </location>
</feature>
<dbReference type="AlphaFoldDB" id="A0AB34KA79"/>
<feature type="compositionally biased region" description="Basic and acidic residues" evidence="1">
    <location>
        <begin position="204"/>
        <end position="220"/>
    </location>
</feature>
<dbReference type="PROSITE" id="PS50106">
    <property type="entry name" value="PDZ"/>
    <property type="match status" value="1"/>
</dbReference>
<proteinExistence type="predicted"/>
<protein>
    <recommendedName>
        <fullName evidence="2">PDZ domain-containing protein</fullName>
    </recommendedName>
</protein>
<dbReference type="Pfam" id="PF00612">
    <property type="entry name" value="IQ"/>
    <property type="match status" value="3"/>
</dbReference>
<dbReference type="InterPro" id="IPR036034">
    <property type="entry name" value="PDZ_sf"/>
</dbReference>
<dbReference type="InterPro" id="IPR027417">
    <property type="entry name" value="P-loop_NTPase"/>
</dbReference>
<dbReference type="InterPro" id="IPR000048">
    <property type="entry name" value="IQ_motif_EF-hand-BS"/>
</dbReference>
<comment type="caution">
    <text evidence="3">The sequence shown here is derived from an EMBL/GenBank/DDBJ whole genome shotgun (WGS) entry which is preliminary data.</text>
</comment>
<dbReference type="Proteomes" id="UP001515480">
    <property type="component" value="Unassembled WGS sequence"/>
</dbReference>
<evidence type="ECO:0000313" key="4">
    <source>
        <dbReference type="Proteomes" id="UP001515480"/>
    </source>
</evidence>
<gene>
    <name evidence="3" type="ORF">AB1Y20_000485</name>
</gene>
<evidence type="ECO:0000259" key="2">
    <source>
        <dbReference type="PROSITE" id="PS50106"/>
    </source>
</evidence>
<dbReference type="SMART" id="SM00015">
    <property type="entry name" value="IQ"/>
    <property type="match status" value="3"/>
</dbReference>